<name>A0A8J6ACT9_GALPY</name>
<accession>A0A8J6ACT9</accession>
<keyword evidence="2" id="KW-1185">Reference proteome</keyword>
<dbReference type="GO" id="GO:0005840">
    <property type="term" value="C:ribosome"/>
    <property type="evidence" value="ECO:0007669"/>
    <property type="project" value="UniProtKB-KW"/>
</dbReference>
<protein>
    <submittedName>
        <fullName evidence="1">40S ribosomal protein SA</fullName>
    </submittedName>
</protein>
<proteinExistence type="predicted"/>
<organism evidence="1 2">
    <name type="scientific">Galemys pyrenaicus</name>
    <name type="common">Iberian desman</name>
    <name type="synonym">Pyrenean desman</name>
    <dbReference type="NCBI Taxonomy" id="202257"/>
    <lineage>
        <taxon>Eukaryota</taxon>
        <taxon>Metazoa</taxon>
        <taxon>Chordata</taxon>
        <taxon>Craniata</taxon>
        <taxon>Vertebrata</taxon>
        <taxon>Euteleostomi</taxon>
        <taxon>Mammalia</taxon>
        <taxon>Eutheria</taxon>
        <taxon>Laurasiatheria</taxon>
        <taxon>Eulipotyphla</taxon>
        <taxon>Talpidae</taxon>
        <taxon>Galemys</taxon>
    </lineage>
</organism>
<feature type="non-terminal residue" evidence="1">
    <location>
        <position position="87"/>
    </location>
</feature>
<dbReference type="Proteomes" id="UP000700334">
    <property type="component" value="Unassembled WGS sequence"/>
</dbReference>
<keyword evidence="1" id="KW-0689">Ribosomal protein</keyword>
<dbReference type="AlphaFoldDB" id="A0A8J6ACT9"/>
<keyword evidence="1" id="KW-0687">Ribonucleoprotein</keyword>
<dbReference type="EMBL" id="JAGFMF010011672">
    <property type="protein sequence ID" value="KAG8516662.1"/>
    <property type="molecule type" value="Genomic_DNA"/>
</dbReference>
<dbReference type="OrthoDB" id="9928405at2759"/>
<evidence type="ECO:0000313" key="1">
    <source>
        <dbReference type="EMBL" id="KAG8516662.1"/>
    </source>
</evidence>
<evidence type="ECO:0000313" key="2">
    <source>
        <dbReference type="Proteomes" id="UP000700334"/>
    </source>
</evidence>
<gene>
    <name evidence="1" type="ORF">J0S82_013278</name>
</gene>
<comment type="caution">
    <text evidence="1">The sequence shown here is derived from an EMBL/GenBank/DDBJ whole genome shotgun (WGS) entry which is preliminary data.</text>
</comment>
<sequence>MMEKNILPSLAAGPNLGATNLDFQVEQYIYKRKCDDAYIEPGLSWLMIPALTANLLSQRQLNLKPACHCSGNTDSSQCYVNFMQQGS</sequence>
<reference evidence="1" key="1">
    <citation type="journal article" date="2021" name="Evol. Appl.">
        <title>The genome of the Pyrenean desman and the effects of bottlenecks and inbreeding on the genomic landscape of an endangered species.</title>
        <authorList>
            <person name="Escoda L."/>
            <person name="Castresana J."/>
        </authorList>
    </citation>
    <scope>NUCLEOTIDE SEQUENCE</scope>
    <source>
        <strain evidence="1">IBE-C5619</strain>
    </source>
</reference>